<dbReference type="Proteomes" id="UP000298663">
    <property type="component" value="Unassembled WGS sequence"/>
</dbReference>
<proteinExistence type="predicted"/>
<evidence type="ECO:0000313" key="3">
    <source>
        <dbReference type="Proteomes" id="UP000298663"/>
    </source>
</evidence>
<dbReference type="AlphaFoldDB" id="A0A4U5MJQ2"/>
<accession>A0A4U5MJQ2</accession>
<reference evidence="2 3" key="1">
    <citation type="journal article" date="2015" name="Genome Biol.">
        <title>Comparative genomics of Steinernema reveals deeply conserved gene regulatory networks.</title>
        <authorList>
            <person name="Dillman A.R."/>
            <person name="Macchietto M."/>
            <person name="Porter C.F."/>
            <person name="Rogers A."/>
            <person name="Williams B."/>
            <person name="Antoshechkin I."/>
            <person name="Lee M.M."/>
            <person name="Goodwin Z."/>
            <person name="Lu X."/>
            <person name="Lewis E.E."/>
            <person name="Goodrich-Blair H."/>
            <person name="Stock S.P."/>
            <person name="Adams B.J."/>
            <person name="Sternberg P.W."/>
            <person name="Mortazavi A."/>
        </authorList>
    </citation>
    <scope>NUCLEOTIDE SEQUENCE [LARGE SCALE GENOMIC DNA]</scope>
    <source>
        <strain evidence="2 3">ALL</strain>
    </source>
</reference>
<comment type="caution">
    <text evidence="2">The sequence shown here is derived from an EMBL/GenBank/DDBJ whole genome shotgun (WGS) entry which is preliminary data.</text>
</comment>
<gene>
    <name evidence="2" type="ORF">L596_021768</name>
</gene>
<protein>
    <submittedName>
        <fullName evidence="2">Uncharacterized protein</fullName>
    </submittedName>
</protein>
<evidence type="ECO:0000313" key="2">
    <source>
        <dbReference type="EMBL" id="TKR69629.1"/>
    </source>
</evidence>
<organism evidence="2 3">
    <name type="scientific">Steinernema carpocapsae</name>
    <name type="common">Entomopathogenic nematode</name>
    <dbReference type="NCBI Taxonomy" id="34508"/>
    <lineage>
        <taxon>Eukaryota</taxon>
        <taxon>Metazoa</taxon>
        <taxon>Ecdysozoa</taxon>
        <taxon>Nematoda</taxon>
        <taxon>Chromadorea</taxon>
        <taxon>Rhabditida</taxon>
        <taxon>Tylenchina</taxon>
        <taxon>Panagrolaimomorpha</taxon>
        <taxon>Strongyloidoidea</taxon>
        <taxon>Steinernematidae</taxon>
        <taxon>Steinernema</taxon>
    </lineage>
</organism>
<evidence type="ECO:0000256" key="1">
    <source>
        <dbReference type="SAM" id="MobiDB-lite"/>
    </source>
</evidence>
<feature type="region of interest" description="Disordered" evidence="1">
    <location>
        <begin position="167"/>
        <end position="186"/>
    </location>
</feature>
<reference evidence="2 3" key="2">
    <citation type="journal article" date="2019" name="G3 (Bethesda)">
        <title>Hybrid Assembly of the Genome of the Entomopathogenic Nematode Steinernema carpocapsae Identifies the X-Chromosome.</title>
        <authorList>
            <person name="Serra L."/>
            <person name="Macchietto M."/>
            <person name="Macias-Munoz A."/>
            <person name="McGill C.J."/>
            <person name="Rodriguez I.M."/>
            <person name="Rodriguez B."/>
            <person name="Murad R."/>
            <person name="Mortazavi A."/>
        </authorList>
    </citation>
    <scope>NUCLEOTIDE SEQUENCE [LARGE SCALE GENOMIC DNA]</scope>
    <source>
        <strain evidence="2 3">ALL</strain>
    </source>
</reference>
<keyword evidence="3" id="KW-1185">Reference proteome</keyword>
<name>A0A4U5MJQ2_STECR</name>
<sequence>MNHVKIKSVEQGRCWSDFHKEWKLILVVSNKSKINKQKTINQSTFKTLATTTPPSTLNVRDLHNLMSPNKQRPIRLPSASSSSKRPSILCTKVQDQHPKNPVIPQTQIRVSESVFNISRVIHLTRVPISAIFVAVVALRNRIRPSQYAAPVIKQAIRQRCRTIGMFPTTDGVVDDNGSQRPLTDSEKQQIEQYEKDMEQYGVDFAKSMQQWTQSMMQQRSDSFGTAPTAPVQPIMPRAPCFSSAERNADEYCGFDRLNNVFLDYGICATTIG</sequence>
<dbReference type="EMBL" id="AZBU02000007">
    <property type="protein sequence ID" value="TKR69629.1"/>
    <property type="molecule type" value="Genomic_DNA"/>
</dbReference>